<sequence length="128" mass="14616">MVSARKKSCSKLNGGGRFGLVVRCWIWSRRIQGSKPNSTNPSRIGPVTRQIIRRWSNILPLVWCRSLERGCQLRCRPPHLTGAQNDEVRPKIALVWLQNGTSIITKWRVIVKDSLRHNLASSIEYGKN</sequence>
<name>A0A4Y2S130_ARAVE</name>
<protein>
    <submittedName>
        <fullName evidence="1">Uncharacterized protein</fullName>
    </submittedName>
</protein>
<evidence type="ECO:0000313" key="1">
    <source>
        <dbReference type="EMBL" id="GBN80965.1"/>
    </source>
</evidence>
<comment type="caution">
    <text evidence="1">The sequence shown here is derived from an EMBL/GenBank/DDBJ whole genome shotgun (WGS) entry which is preliminary data.</text>
</comment>
<proteinExistence type="predicted"/>
<keyword evidence="2" id="KW-1185">Reference proteome</keyword>
<organism evidence="1 2">
    <name type="scientific">Araneus ventricosus</name>
    <name type="common">Orbweaver spider</name>
    <name type="synonym">Epeira ventricosa</name>
    <dbReference type="NCBI Taxonomy" id="182803"/>
    <lineage>
        <taxon>Eukaryota</taxon>
        <taxon>Metazoa</taxon>
        <taxon>Ecdysozoa</taxon>
        <taxon>Arthropoda</taxon>
        <taxon>Chelicerata</taxon>
        <taxon>Arachnida</taxon>
        <taxon>Araneae</taxon>
        <taxon>Araneomorphae</taxon>
        <taxon>Entelegynae</taxon>
        <taxon>Araneoidea</taxon>
        <taxon>Araneidae</taxon>
        <taxon>Araneus</taxon>
    </lineage>
</organism>
<dbReference type="EMBL" id="BGPR01019105">
    <property type="protein sequence ID" value="GBN80965.1"/>
    <property type="molecule type" value="Genomic_DNA"/>
</dbReference>
<dbReference type="Proteomes" id="UP000499080">
    <property type="component" value="Unassembled WGS sequence"/>
</dbReference>
<gene>
    <name evidence="1" type="ORF">AVEN_210748_1</name>
</gene>
<dbReference type="AlphaFoldDB" id="A0A4Y2S130"/>
<reference evidence="1 2" key="1">
    <citation type="journal article" date="2019" name="Sci. Rep.">
        <title>Orb-weaving spider Araneus ventricosus genome elucidates the spidroin gene catalogue.</title>
        <authorList>
            <person name="Kono N."/>
            <person name="Nakamura H."/>
            <person name="Ohtoshi R."/>
            <person name="Moran D.A.P."/>
            <person name="Shinohara A."/>
            <person name="Yoshida Y."/>
            <person name="Fujiwara M."/>
            <person name="Mori M."/>
            <person name="Tomita M."/>
            <person name="Arakawa K."/>
        </authorList>
    </citation>
    <scope>NUCLEOTIDE SEQUENCE [LARGE SCALE GENOMIC DNA]</scope>
</reference>
<accession>A0A4Y2S130</accession>
<evidence type="ECO:0000313" key="2">
    <source>
        <dbReference type="Proteomes" id="UP000499080"/>
    </source>
</evidence>